<dbReference type="Pfam" id="PF03466">
    <property type="entry name" value="LysR_substrate"/>
    <property type="match status" value="1"/>
</dbReference>
<evidence type="ECO:0000256" key="3">
    <source>
        <dbReference type="ARBA" id="ARBA00023125"/>
    </source>
</evidence>
<dbReference type="Gene3D" id="3.40.190.10">
    <property type="entry name" value="Periplasmic binding protein-like II"/>
    <property type="match status" value="4"/>
</dbReference>
<evidence type="ECO:0000313" key="8">
    <source>
        <dbReference type="Proteomes" id="UP000626982"/>
    </source>
</evidence>
<reference evidence="8" key="1">
    <citation type="journal article" date="2019" name="Int. J. Syst. Evol. Microbiol.">
        <title>The Global Catalogue of Microorganisms (GCM) 10K type strain sequencing project: providing services to taxonomists for standard genome sequencing and annotation.</title>
        <authorList>
            <consortium name="The Broad Institute Genomics Platform"/>
            <consortium name="The Broad Institute Genome Sequencing Center for Infectious Disease"/>
            <person name="Wu L."/>
            <person name="Ma J."/>
        </authorList>
    </citation>
    <scope>NUCLEOTIDE SEQUENCE [LARGE SCALE GENOMIC DNA]</scope>
    <source>
        <strain evidence="8">CGMCC 1.6960</strain>
    </source>
</reference>
<protein>
    <submittedName>
        <fullName evidence="7">LysR family transcriptional regulator</fullName>
    </submittedName>
</protein>
<evidence type="ECO:0000313" key="7">
    <source>
        <dbReference type="EMBL" id="GGN78599.1"/>
    </source>
</evidence>
<sequence>MDRFRLGGVPGVTPAKWMRVWGERVPDVPIELVQLEEAEAVAALRAGELDAALVRLPVEDEALHVVPLYAELAVVVVPKGHPVVAFDDVAEADLAGEARVERGGMTAAQQLEVVATGAGIAIVPMSVARALGGPETRHRVVVDVPPTRIALAWRRADDSPLHQELVGIVRGRTARSSRGEDRDEDAAPTPAAQTPTAQRRQPPKARGPQRGQKPAKGRQPGRGRRR</sequence>
<feature type="region of interest" description="Disordered" evidence="5">
    <location>
        <begin position="168"/>
        <end position="226"/>
    </location>
</feature>
<feature type="compositionally biased region" description="Low complexity" evidence="5">
    <location>
        <begin position="187"/>
        <end position="200"/>
    </location>
</feature>
<feature type="domain" description="LysR substrate-binding" evidence="6">
    <location>
        <begin position="16"/>
        <end position="98"/>
    </location>
</feature>
<dbReference type="PANTHER" id="PTHR30346:SF0">
    <property type="entry name" value="HCA OPERON TRANSCRIPTIONAL ACTIVATOR HCAR"/>
    <property type="match status" value="1"/>
</dbReference>
<dbReference type="SUPFAM" id="SSF53850">
    <property type="entry name" value="Periplasmic binding protein-like II"/>
    <property type="match status" value="1"/>
</dbReference>
<keyword evidence="4" id="KW-0804">Transcription</keyword>
<dbReference type="Proteomes" id="UP000626982">
    <property type="component" value="Unassembled WGS sequence"/>
</dbReference>
<dbReference type="CDD" id="cd08414">
    <property type="entry name" value="PBP2_LTTR_aromatics_like"/>
    <property type="match status" value="1"/>
</dbReference>
<dbReference type="RefSeq" id="WP_188715626.1">
    <property type="nucleotide sequence ID" value="NZ_BAABBD010000001.1"/>
</dbReference>
<keyword evidence="2" id="KW-0805">Transcription regulation</keyword>
<comment type="caution">
    <text evidence="7">The sequence shown here is derived from an EMBL/GenBank/DDBJ whole genome shotgun (WGS) entry which is preliminary data.</text>
</comment>
<evidence type="ECO:0000256" key="5">
    <source>
        <dbReference type="SAM" id="MobiDB-lite"/>
    </source>
</evidence>
<comment type="similarity">
    <text evidence="1">Belongs to the LysR transcriptional regulatory family.</text>
</comment>
<evidence type="ECO:0000256" key="4">
    <source>
        <dbReference type="ARBA" id="ARBA00023163"/>
    </source>
</evidence>
<evidence type="ECO:0000256" key="2">
    <source>
        <dbReference type="ARBA" id="ARBA00023015"/>
    </source>
</evidence>
<gene>
    <name evidence="7" type="ORF">GCM10010968_04540</name>
</gene>
<dbReference type="PANTHER" id="PTHR30346">
    <property type="entry name" value="TRANSCRIPTIONAL DUAL REGULATOR HCAR-RELATED"/>
    <property type="match status" value="1"/>
</dbReference>
<keyword evidence="8" id="KW-1185">Reference proteome</keyword>
<proteinExistence type="inferred from homology"/>
<evidence type="ECO:0000256" key="1">
    <source>
        <dbReference type="ARBA" id="ARBA00009437"/>
    </source>
</evidence>
<keyword evidence="3" id="KW-0238">DNA-binding</keyword>
<dbReference type="EMBL" id="BMLM01000001">
    <property type="protein sequence ID" value="GGN78599.1"/>
    <property type="molecule type" value="Genomic_DNA"/>
</dbReference>
<organism evidence="7 8">
    <name type="scientific">Agrococcus terreus</name>
    <dbReference type="NCBI Taxonomy" id="574649"/>
    <lineage>
        <taxon>Bacteria</taxon>
        <taxon>Bacillati</taxon>
        <taxon>Actinomycetota</taxon>
        <taxon>Actinomycetes</taxon>
        <taxon>Micrococcales</taxon>
        <taxon>Microbacteriaceae</taxon>
        <taxon>Agrococcus</taxon>
    </lineage>
</organism>
<evidence type="ECO:0000259" key="6">
    <source>
        <dbReference type="Pfam" id="PF03466"/>
    </source>
</evidence>
<dbReference type="InterPro" id="IPR005119">
    <property type="entry name" value="LysR_subst-bd"/>
</dbReference>
<accession>A0ABQ2KDM7</accession>
<feature type="compositionally biased region" description="Basic residues" evidence="5">
    <location>
        <begin position="213"/>
        <end position="226"/>
    </location>
</feature>
<name>A0ABQ2KDM7_9MICO</name>